<dbReference type="CDD" id="cd16407">
    <property type="entry name" value="ParB_N_like"/>
    <property type="match status" value="1"/>
</dbReference>
<reference evidence="5 6" key="1">
    <citation type="journal article" date="2019" name="Nat. Med.">
        <title>A library of human gut bacterial isolates paired with longitudinal multiomics data enables mechanistic microbiome research.</title>
        <authorList>
            <person name="Poyet M."/>
            <person name="Groussin M."/>
            <person name="Gibbons S.M."/>
            <person name="Avila-Pacheco J."/>
            <person name="Jiang X."/>
            <person name="Kearney S.M."/>
            <person name="Perrotta A.R."/>
            <person name="Berdy B."/>
            <person name="Zhao S."/>
            <person name="Lieberman T.D."/>
            <person name="Swanson P.K."/>
            <person name="Smith M."/>
            <person name="Roesemann S."/>
            <person name="Alexander J.E."/>
            <person name="Rich S.A."/>
            <person name="Livny J."/>
            <person name="Vlamakis H."/>
            <person name="Clish C."/>
            <person name="Bullock K."/>
            <person name="Deik A."/>
            <person name="Scott J."/>
            <person name="Pierce K.A."/>
            <person name="Xavier R.J."/>
            <person name="Alm E.J."/>
        </authorList>
    </citation>
    <scope>NUCLEOTIDE SEQUENCE [LARGE SCALE GENOMIC DNA]</scope>
    <source>
        <strain evidence="5 6">BIOML-A5</strain>
    </source>
</reference>
<sequence length="617" mass="67079">MPDKKNPLIGAFRAPVPGAPPDKPAEEKKPVEPPKAAPDPKATADAPGKPTEEKKPAEQPKAAPDPKATVAAPGKPAEEKKPAEPPKAAPDPKAPADAPDKPAEGKKPAEPPKATPDPKAPADAPGKPAGEKKGAKASKAAADPKAPAAPDKPAEEKKPAEPPKDPSLRFVKLSEIVPLPGTYVKDTPRKDYGDMIADIKKNGLQKPVILRQGEKGELQLVDGFHRCKALEQAGMLEVRADVYEMALTDASRYRKEHRKNPDLPIPGKLVDPHPAEPEKTGAEQAPAAAPDKPTEDEIPKDFTLPITREGQSEIITTLKVSEIHPFEGHPFNVKDDQDMMDLVDSVKKFGVLEPAVVIPRKAGGYEMVSGHRRRRACELAGIATMPVIVRQLDRDEATISMVDANLKRENISPMEKARAYAMKLEAMKHKAGRRTKEETAKLAAEGKKPMRADEELAQQTGESRSNIQKLVRLNNLTPELQQMVEDKKLPVHTAADLSYLKKEEQAAVADAIKKEDKVPSGTQAVELKKASQEGTLTTDKIEKSVAPTKREETPQLKITLTEEDLRPYFPDKRTTIPDAKRGVFEALDLRKKAIERQKAKAEAEKAGKGKKPPSPSR</sequence>
<dbReference type="GO" id="GO:0005694">
    <property type="term" value="C:chromosome"/>
    <property type="evidence" value="ECO:0007669"/>
    <property type="project" value="TreeGrafter"/>
</dbReference>
<comment type="similarity">
    <text evidence="1">Belongs to the ParB family.</text>
</comment>
<feature type="compositionally biased region" description="Basic and acidic residues" evidence="3">
    <location>
        <begin position="270"/>
        <end position="281"/>
    </location>
</feature>
<dbReference type="Gene3D" id="3.90.1530.30">
    <property type="match status" value="1"/>
</dbReference>
<dbReference type="InterPro" id="IPR050336">
    <property type="entry name" value="Chromosome_partition/occlusion"/>
</dbReference>
<feature type="compositionally biased region" description="Low complexity" evidence="3">
    <location>
        <begin position="137"/>
        <end position="151"/>
    </location>
</feature>
<feature type="compositionally biased region" description="Basic and acidic residues" evidence="3">
    <location>
        <begin position="539"/>
        <end position="554"/>
    </location>
</feature>
<evidence type="ECO:0000313" key="5">
    <source>
        <dbReference type="EMBL" id="MSB48058.1"/>
    </source>
</evidence>
<keyword evidence="2" id="KW-0159">Chromosome partition</keyword>
<feature type="compositionally biased region" description="Basic and acidic residues" evidence="3">
    <location>
        <begin position="98"/>
        <end position="110"/>
    </location>
</feature>
<dbReference type="SMART" id="SM00470">
    <property type="entry name" value="ParB"/>
    <property type="match status" value="2"/>
</dbReference>
<feature type="compositionally biased region" description="Basic and acidic residues" evidence="3">
    <location>
        <begin position="152"/>
        <end position="167"/>
    </location>
</feature>
<dbReference type="InterPro" id="IPR004437">
    <property type="entry name" value="ParB/RepB/Spo0J"/>
</dbReference>
<dbReference type="AlphaFoldDB" id="A0A6I2RE26"/>
<feature type="region of interest" description="Disordered" evidence="3">
    <location>
        <begin position="1"/>
        <end position="169"/>
    </location>
</feature>
<protein>
    <submittedName>
        <fullName evidence="5">ParB/RepB/Spo0J family partition protein</fullName>
    </submittedName>
</protein>
<dbReference type="GO" id="GO:0007059">
    <property type="term" value="P:chromosome segregation"/>
    <property type="evidence" value="ECO:0007669"/>
    <property type="project" value="UniProtKB-KW"/>
</dbReference>
<dbReference type="SUPFAM" id="SSF109709">
    <property type="entry name" value="KorB DNA-binding domain-like"/>
    <property type="match status" value="1"/>
</dbReference>
<organism evidence="5 6">
    <name type="scientific">Flavonifractor plautii</name>
    <name type="common">Fusobacterium plautii</name>
    <dbReference type="NCBI Taxonomy" id="292800"/>
    <lineage>
        <taxon>Bacteria</taxon>
        <taxon>Bacillati</taxon>
        <taxon>Bacillota</taxon>
        <taxon>Clostridia</taxon>
        <taxon>Eubacteriales</taxon>
        <taxon>Oscillospiraceae</taxon>
        <taxon>Flavonifractor</taxon>
    </lineage>
</organism>
<dbReference type="InterPro" id="IPR041468">
    <property type="entry name" value="HTH_ParB/Spo0J"/>
</dbReference>
<accession>A0A6I2RE26</accession>
<evidence type="ECO:0000256" key="1">
    <source>
        <dbReference type="ARBA" id="ARBA00006295"/>
    </source>
</evidence>
<feature type="domain" description="ParB-like N-terminal" evidence="4">
    <location>
        <begin position="169"/>
        <end position="259"/>
    </location>
</feature>
<feature type="domain" description="ParB-like N-terminal" evidence="4">
    <location>
        <begin position="316"/>
        <end position="405"/>
    </location>
</feature>
<feature type="compositionally biased region" description="Basic and acidic residues" evidence="3">
    <location>
        <begin position="595"/>
        <end position="607"/>
    </location>
</feature>
<dbReference type="PANTHER" id="PTHR33375">
    <property type="entry name" value="CHROMOSOME-PARTITIONING PROTEIN PARB-RELATED"/>
    <property type="match status" value="1"/>
</dbReference>
<dbReference type="Gene3D" id="3.90.1530.10">
    <property type="entry name" value="Conserved hypothetical protein from pyrococcus furiosus pfu- 392566-001, ParB domain"/>
    <property type="match status" value="1"/>
</dbReference>
<feature type="compositionally biased region" description="Basic and acidic residues" evidence="3">
    <location>
        <begin position="23"/>
        <end position="32"/>
    </location>
</feature>
<dbReference type="NCBIfam" id="TIGR00180">
    <property type="entry name" value="parB_part"/>
    <property type="match status" value="1"/>
</dbReference>
<dbReference type="RefSeq" id="WP_154274485.1">
    <property type="nucleotide sequence ID" value="NZ_WKPO01000005.1"/>
</dbReference>
<proteinExistence type="inferred from homology"/>
<dbReference type="PANTHER" id="PTHR33375:SF1">
    <property type="entry name" value="CHROMOSOME-PARTITIONING PROTEIN PARB-RELATED"/>
    <property type="match status" value="1"/>
</dbReference>
<dbReference type="InterPro" id="IPR036086">
    <property type="entry name" value="ParB/Sulfiredoxin_sf"/>
</dbReference>
<dbReference type="SUPFAM" id="SSF110849">
    <property type="entry name" value="ParB/Sulfiredoxin"/>
    <property type="match status" value="2"/>
</dbReference>
<feature type="region of interest" description="Disordered" evidence="3">
    <location>
        <begin position="595"/>
        <end position="617"/>
    </location>
</feature>
<dbReference type="GO" id="GO:0003677">
    <property type="term" value="F:DNA binding"/>
    <property type="evidence" value="ECO:0007669"/>
    <property type="project" value="InterPro"/>
</dbReference>
<evidence type="ECO:0000256" key="2">
    <source>
        <dbReference type="ARBA" id="ARBA00022829"/>
    </source>
</evidence>
<dbReference type="Proteomes" id="UP000429811">
    <property type="component" value="Unassembled WGS sequence"/>
</dbReference>
<feature type="region of interest" description="Disordered" evidence="3">
    <location>
        <begin position="254"/>
        <end position="298"/>
    </location>
</feature>
<evidence type="ECO:0000256" key="3">
    <source>
        <dbReference type="SAM" id="MobiDB-lite"/>
    </source>
</evidence>
<dbReference type="Pfam" id="PF02195">
    <property type="entry name" value="ParB_N"/>
    <property type="match status" value="2"/>
</dbReference>
<dbReference type="Gene3D" id="1.10.10.2830">
    <property type="match status" value="1"/>
</dbReference>
<evidence type="ECO:0000313" key="6">
    <source>
        <dbReference type="Proteomes" id="UP000429811"/>
    </source>
</evidence>
<dbReference type="EMBL" id="WKPO01000005">
    <property type="protein sequence ID" value="MSB48058.1"/>
    <property type="molecule type" value="Genomic_DNA"/>
</dbReference>
<comment type="caution">
    <text evidence="5">The sequence shown here is derived from an EMBL/GenBank/DDBJ whole genome shotgun (WGS) entry which is preliminary data.</text>
</comment>
<name>A0A6I2RE26_FLAPL</name>
<dbReference type="InterPro" id="IPR003115">
    <property type="entry name" value="ParB_N"/>
</dbReference>
<feature type="compositionally biased region" description="Low complexity" evidence="3">
    <location>
        <begin position="39"/>
        <end position="49"/>
    </location>
</feature>
<dbReference type="Pfam" id="PF17762">
    <property type="entry name" value="HTH_ParB"/>
    <property type="match status" value="1"/>
</dbReference>
<feature type="region of interest" description="Disordered" evidence="3">
    <location>
        <begin position="538"/>
        <end position="557"/>
    </location>
</feature>
<gene>
    <name evidence="5" type="ORF">GKE90_04980</name>
</gene>
<evidence type="ECO:0000259" key="4">
    <source>
        <dbReference type="SMART" id="SM00470"/>
    </source>
</evidence>
<dbReference type="CDD" id="cd16387">
    <property type="entry name" value="ParB_N_Srx"/>
    <property type="match status" value="1"/>
</dbReference>